<dbReference type="InterPro" id="IPR052155">
    <property type="entry name" value="Biofilm_reg_signaling"/>
</dbReference>
<name>Q1K0X8_DESA6</name>
<dbReference type="CDD" id="cd00130">
    <property type="entry name" value="PAS"/>
    <property type="match status" value="1"/>
</dbReference>
<dbReference type="PANTHER" id="PTHR44757:SF2">
    <property type="entry name" value="BIOFILM ARCHITECTURE MAINTENANCE PROTEIN MBAA"/>
    <property type="match status" value="1"/>
</dbReference>
<feature type="domain" description="PAS" evidence="1">
    <location>
        <begin position="4"/>
        <end position="48"/>
    </location>
</feature>
<feature type="domain" description="GGDEF" evidence="3">
    <location>
        <begin position="170"/>
        <end position="299"/>
    </location>
</feature>
<dbReference type="Pfam" id="PF08448">
    <property type="entry name" value="PAS_4"/>
    <property type="match status" value="1"/>
</dbReference>
<dbReference type="CDD" id="cd01949">
    <property type="entry name" value="GGDEF"/>
    <property type="match status" value="1"/>
</dbReference>
<dbReference type="PROSITE" id="PS50112">
    <property type="entry name" value="PAS"/>
    <property type="match status" value="1"/>
</dbReference>
<feature type="domain" description="PAC" evidence="2">
    <location>
        <begin position="82"/>
        <end position="135"/>
    </location>
</feature>
<organism evidence="4 5">
    <name type="scientific">Desulfuromonas acetoxidans (strain DSM 684 / 11070)</name>
    <dbReference type="NCBI Taxonomy" id="281689"/>
    <lineage>
        <taxon>Bacteria</taxon>
        <taxon>Pseudomonadati</taxon>
        <taxon>Thermodesulfobacteriota</taxon>
        <taxon>Desulfuromonadia</taxon>
        <taxon>Desulfuromonadales</taxon>
        <taxon>Desulfuromonadaceae</taxon>
        <taxon>Desulfuromonas</taxon>
    </lineage>
</organism>
<dbReference type="Gene3D" id="3.30.450.20">
    <property type="entry name" value="PAS domain"/>
    <property type="match status" value="1"/>
</dbReference>
<evidence type="ECO:0000313" key="4">
    <source>
        <dbReference type="EMBL" id="EAT16230.1"/>
    </source>
</evidence>
<dbReference type="InterPro" id="IPR035965">
    <property type="entry name" value="PAS-like_dom_sf"/>
</dbReference>
<dbReference type="SMART" id="SM00267">
    <property type="entry name" value="GGDEF"/>
    <property type="match status" value="1"/>
</dbReference>
<protein>
    <submittedName>
        <fullName evidence="4">Diguanylate cyclase with PAS/PAC sensor</fullName>
    </submittedName>
</protein>
<dbReference type="NCBIfam" id="TIGR00254">
    <property type="entry name" value="GGDEF"/>
    <property type="match status" value="1"/>
</dbReference>
<dbReference type="OrthoDB" id="9790367at2"/>
<dbReference type="RefSeq" id="WP_005999466.1">
    <property type="nucleotide sequence ID" value="NZ_AAEW02000006.1"/>
</dbReference>
<dbReference type="SMART" id="SM00091">
    <property type="entry name" value="PAS"/>
    <property type="match status" value="1"/>
</dbReference>
<reference evidence="4" key="1">
    <citation type="submission" date="2006-05" db="EMBL/GenBank/DDBJ databases">
        <title>Annotation of the draft genome assembly of Desulfuromonas acetoxidans DSM 684.</title>
        <authorList>
            <consortium name="US DOE Joint Genome Institute (JGI-ORNL)"/>
            <person name="Larimer F."/>
            <person name="Land M."/>
            <person name="Hauser L."/>
        </authorList>
    </citation>
    <scope>NUCLEOTIDE SEQUENCE [LARGE SCALE GENOMIC DNA]</scope>
    <source>
        <strain evidence="4">DSM 684</strain>
    </source>
</reference>
<dbReference type="SUPFAM" id="SSF55785">
    <property type="entry name" value="PYP-like sensor domain (PAS domain)"/>
    <property type="match status" value="1"/>
</dbReference>
<dbReference type="EMBL" id="AAEW02000006">
    <property type="protein sequence ID" value="EAT16230.1"/>
    <property type="molecule type" value="Genomic_DNA"/>
</dbReference>
<dbReference type="Proteomes" id="UP000005695">
    <property type="component" value="Unassembled WGS sequence"/>
</dbReference>
<dbReference type="NCBIfam" id="TIGR00229">
    <property type="entry name" value="sensory_box"/>
    <property type="match status" value="1"/>
</dbReference>
<dbReference type="InterPro" id="IPR000160">
    <property type="entry name" value="GGDEF_dom"/>
</dbReference>
<gene>
    <name evidence="4" type="ORF">Dace_1694</name>
</gene>
<dbReference type="InterPro" id="IPR043128">
    <property type="entry name" value="Rev_trsase/Diguanyl_cyclase"/>
</dbReference>
<dbReference type="PROSITE" id="PS50113">
    <property type="entry name" value="PAC"/>
    <property type="match status" value="1"/>
</dbReference>
<dbReference type="SUPFAM" id="SSF55073">
    <property type="entry name" value="Nucleotide cyclase"/>
    <property type="match status" value="1"/>
</dbReference>
<dbReference type="InterPro" id="IPR000014">
    <property type="entry name" value="PAS"/>
</dbReference>
<evidence type="ECO:0000313" key="5">
    <source>
        <dbReference type="Proteomes" id="UP000005695"/>
    </source>
</evidence>
<dbReference type="InterPro" id="IPR029787">
    <property type="entry name" value="Nucleotide_cyclase"/>
</dbReference>
<dbReference type="InterPro" id="IPR000700">
    <property type="entry name" value="PAS-assoc_C"/>
</dbReference>
<accession>Q1K0X8</accession>
<dbReference type="AlphaFoldDB" id="Q1K0X8"/>
<comment type="caution">
    <text evidence="4">The sequence shown here is derived from an EMBL/GenBank/DDBJ whole genome shotgun (WGS) entry which is preliminary data.</text>
</comment>
<proteinExistence type="predicted"/>
<sequence>MTIDSSSYKQILDNLSEPVYFADTDRRILYWNNAAEQLTGYAAEEVIGSLCKDGPLHHVDVKNVPLCENYCPLKTCIDTGLPQEKLVFVAHKDGRRLPIFVKTSAVFDANGKVVGAVETFSDATEMLEMRELNSELRRQTHLDALTGIPNRQAFMDAMDREWFRFKRYKTPFSVLALDVDYFKQFNDAYGRSTGDKVLQWLVKRLRSSLRRADILGRIEGDKFMILLSYSNRKSTMKVANMVLDIIRREPCLDLPIAMTVSIGAVTIEENETMDQLMDRVEKALERSKEMGRNQVTFWG</sequence>
<dbReference type="Pfam" id="PF00990">
    <property type="entry name" value="GGDEF"/>
    <property type="match status" value="1"/>
</dbReference>
<evidence type="ECO:0000259" key="3">
    <source>
        <dbReference type="PROSITE" id="PS50887"/>
    </source>
</evidence>
<dbReference type="Gene3D" id="3.30.70.270">
    <property type="match status" value="1"/>
</dbReference>
<keyword evidence="5" id="KW-1185">Reference proteome</keyword>
<dbReference type="PANTHER" id="PTHR44757">
    <property type="entry name" value="DIGUANYLATE CYCLASE DGCP"/>
    <property type="match status" value="1"/>
</dbReference>
<evidence type="ECO:0000259" key="2">
    <source>
        <dbReference type="PROSITE" id="PS50113"/>
    </source>
</evidence>
<dbReference type="PROSITE" id="PS50887">
    <property type="entry name" value="GGDEF"/>
    <property type="match status" value="1"/>
</dbReference>
<evidence type="ECO:0000259" key="1">
    <source>
        <dbReference type="PROSITE" id="PS50112"/>
    </source>
</evidence>
<dbReference type="InterPro" id="IPR013656">
    <property type="entry name" value="PAS_4"/>
</dbReference>
<reference evidence="4" key="2">
    <citation type="submission" date="2006-05" db="EMBL/GenBank/DDBJ databases">
        <title>Sequencing of the draft genome and assembly of Desulfuromonas acetoxidans DSM 684.</title>
        <authorList>
            <consortium name="US DOE Joint Genome Institute (JGI-PGF)"/>
            <person name="Copeland A."/>
            <person name="Lucas S."/>
            <person name="Lapidus A."/>
            <person name="Barry K."/>
            <person name="Detter J.C."/>
            <person name="Glavina del Rio T."/>
            <person name="Hammon N."/>
            <person name="Israni S."/>
            <person name="Dalin E."/>
            <person name="Tice H."/>
            <person name="Bruce D."/>
            <person name="Pitluck S."/>
            <person name="Richardson P."/>
        </authorList>
    </citation>
    <scope>NUCLEOTIDE SEQUENCE [LARGE SCALE GENOMIC DNA]</scope>
    <source>
        <strain evidence="4">DSM 684</strain>
    </source>
</reference>